<dbReference type="EMBL" id="AP018786">
    <property type="protein sequence ID" value="BBF22672.1"/>
    <property type="molecule type" value="Genomic_DNA"/>
</dbReference>
<dbReference type="FunFam" id="1.10.45.10:FF:000001">
    <property type="entry name" value="D-lactate dehydrogenase mitochondrial"/>
    <property type="match status" value="1"/>
</dbReference>
<evidence type="ECO:0000256" key="4">
    <source>
        <dbReference type="ARBA" id="ARBA00022827"/>
    </source>
</evidence>
<protein>
    <submittedName>
        <fullName evidence="6">Oxidoreductase</fullName>
    </submittedName>
</protein>
<dbReference type="PANTHER" id="PTHR43716">
    <property type="entry name" value="D-2-HYDROXYGLUTARATE DEHYDROGENASE, MITOCHONDRIAL"/>
    <property type="match status" value="1"/>
</dbReference>
<dbReference type="Gene3D" id="3.30.70.2190">
    <property type="match status" value="1"/>
</dbReference>
<evidence type="ECO:0000256" key="2">
    <source>
        <dbReference type="ARBA" id="ARBA00008000"/>
    </source>
</evidence>
<comment type="cofactor">
    <cofactor evidence="1">
        <name>FAD</name>
        <dbReference type="ChEBI" id="CHEBI:57692"/>
    </cofactor>
</comment>
<dbReference type="InterPro" id="IPR036318">
    <property type="entry name" value="FAD-bd_PCMH-like_sf"/>
</dbReference>
<dbReference type="SUPFAM" id="SSF55103">
    <property type="entry name" value="FAD-linked oxidases, C-terminal domain"/>
    <property type="match status" value="1"/>
</dbReference>
<dbReference type="InterPro" id="IPR004113">
    <property type="entry name" value="FAD-bd_oxidored_4_C"/>
</dbReference>
<dbReference type="PROSITE" id="PS51387">
    <property type="entry name" value="FAD_PCMH"/>
    <property type="match status" value="1"/>
</dbReference>
<reference evidence="6 7" key="1">
    <citation type="journal article" date="2018" name="Int. J. Syst. Evol. Microbiol.">
        <title>Mesosutterella multiformis gen. nov., sp. nov., a member of the family Sutterellaceae and Sutterella megalosphaeroides sp. nov., isolated from human faeces.</title>
        <authorList>
            <person name="Sakamoto M."/>
            <person name="Ikeyama N."/>
            <person name="Kunihiro T."/>
            <person name="Iino T."/>
            <person name="Yuki M."/>
            <person name="Ohkuma M."/>
        </authorList>
    </citation>
    <scope>NUCLEOTIDE SEQUENCE [LARGE SCALE GENOMIC DNA]</scope>
    <source>
        <strain evidence="6 7">6FBBBH3</strain>
    </source>
</reference>
<dbReference type="InterPro" id="IPR016171">
    <property type="entry name" value="Vanillyl_alc_oxidase_C-sub2"/>
</dbReference>
<keyword evidence="4" id="KW-0274">FAD</keyword>
<gene>
    <name evidence="6" type="ORF">SUTMEG_05630</name>
</gene>
<dbReference type="Gene3D" id="3.30.465.10">
    <property type="match status" value="1"/>
</dbReference>
<name>A0A2Z6I8M7_9BURK</name>
<proteinExistence type="inferred from homology"/>
<evidence type="ECO:0000259" key="5">
    <source>
        <dbReference type="PROSITE" id="PS51387"/>
    </source>
</evidence>
<dbReference type="InterPro" id="IPR016164">
    <property type="entry name" value="FAD-linked_Oxase-like_C"/>
</dbReference>
<dbReference type="KEGG" id="sutt:SUTMEG_05630"/>
<dbReference type="Gene3D" id="3.30.43.10">
    <property type="entry name" value="Uridine Diphospho-n-acetylenolpyruvylglucosamine Reductase, domain 2"/>
    <property type="match status" value="1"/>
</dbReference>
<feature type="domain" description="FAD-binding PCMH-type" evidence="5">
    <location>
        <begin position="33"/>
        <end position="220"/>
    </location>
</feature>
<sequence>MSDDLLGELRRAASLVTDPDRVREASLDGRGRRQGRALAIVRPASTEETAEVLKICARHRARVIPQGGNTSNVEGATPDPDLTDREAARTILLQTHRLNRILEIDPVNNTAVVEAGVVLADLQRAAREAGRIFPLSLAAEGSARIGGVLATNAGGVHVLRYGSARSLVLGLEVVLADGRVLNLMRALRKDNSGYDLRDLFVGSEGTLGVITKAILKLEPAPRARRTLLLALGRLADVETLFTRLEAHCGPALEAFELIGRAPLETVLSAEGRTAPFELTDWTVLTDICTYGDTSDGQDDAREAALEDLLTDLMAAGAVTAGILSRSEADAQSLWALREGIPGAVKRAGGNVKHDVSVPRSRLVETIERTCALLTEHFPQCAPSIFGHYGDGNLHFNIGGVDSPAYAFEHEAQIRRIVHDAVLAAGGSIAAEHGVGAMKVAELERTKDAAELELMRALKRTLDPDGILNPGRVVRVEP</sequence>
<dbReference type="InterPro" id="IPR016167">
    <property type="entry name" value="FAD-bd_PCMH_sub1"/>
</dbReference>
<evidence type="ECO:0000256" key="3">
    <source>
        <dbReference type="ARBA" id="ARBA00022630"/>
    </source>
</evidence>
<organism evidence="6 7">
    <name type="scientific">Sutterella megalosphaeroides</name>
    <dbReference type="NCBI Taxonomy" id="2494234"/>
    <lineage>
        <taxon>Bacteria</taxon>
        <taxon>Pseudomonadati</taxon>
        <taxon>Pseudomonadota</taxon>
        <taxon>Betaproteobacteria</taxon>
        <taxon>Burkholderiales</taxon>
        <taxon>Sutterellaceae</taxon>
        <taxon>Sutterella</taxon>
    </lineage>
</organism>
<comment type="similarity">
    <text evidence="2">Belongs to the FAD-binding oxidoreductase/transferase type 4 family.</text>
</comment>
<dbReference type="Pfam" id="PF01565">
    <property type="entry name" value="FAD_binding_4"/>
    <property type="match status" value="1"/>
</dbReference>
<accession>A0A2Z6I8M7</accession>
<evidence type="ECO:0000313" key="6">
    <source>
        <dbReference type="EMBL" id="BBF22672.1"/>
    </source>
</evidence>
<dbReference type="GO" id="GO:0071949">
    <property type="term" value="F:FAD binding"/>
    <property type="evidence" value="ECO:0007669"/>
    <property type="project" value="InterPro"/>
</dbReference>
<dbReference type="InterPro" id="IPR016166">
    <property type="entry name" value="FAD-bd_PCMH"/>
</dbReference>
<keyword evidence="3" id="KW-0285">Flavoprotein</keyword>
<dbReference type="Gene3D" id="1.10.45.10">
    <property type="entry name" value="Vanillyl-alcohol Oxidase, Chain A, domain 4"/>
    <property type="match status" value="1"/>
</dbReference>
<dbReference type="Proteomes" id="UP000271003">
    <property type="component" value="Chromosome"/>
</dbReference>
<dbReference type="GO" id="GO:0022904">
    <property type="term" value="P:respiratory electron transport chain"/>
    <property type="evidence" value="ECO:0007669"/>
    <property type="project" value="TreeGrafter"/>
</dbReference>
<keyword evidence="7" id="KW-1185">Reference proteome</keyword>
<dbReference type="GO" id="GO:0003824">
    <property type="term" value="F:catalytic activity"/>
    <property type="evidence" value="ECO:0007669"/>
    <property type="project" value="InterPro"/>
</dbReference>
<dbReference type="InterPro" id="IPR016169">
    <property type="entry name" value="FAD-bd_PCMH_sub2"/>
</dbReference>
<dbReference type="Gene3D" id="3.30.70.2740">
    <property type="match status" value="1"/>
</dbReference>
<dbReference type="PANTHER" id="PTHR43716:SF2">
    <property type="entry name" value="BLL6224 PROTEIN"/>
    <property type="match status" value="1"/>
</dbReference>
<dbReference type="InterPro" id="IPR006094">
    <property type="entry name" value="Oxid_FAD_bind_N"/>
</dbReference>
<evidence type="ECO:0000256" key="1">
    <source>
        <dbReference type="ARBA" id="ARBA00001974"/>
    </source>
</evidence>
<evidence type="ECO:0000313" key="7">
    <source>
        <dbReference type="Proteomes" id="UP000271003"/>
    </source>
</evidence>
<dbReference type="Pfam" id="PF02913">
    <property type="entry name" value="FAD-oxidase_C"/>
    <property type="match status" value="1"/>
</dbReference>
<dbReference type="OrthoDB" id="8522822at2"/>
<dbReference type="RefSeq" id="WP_120176357.1">
    <property type="nucleotide sequence ID" value="NZ_AP018786.1"/>
</dbReference>
<dbReference type="InterPro" id="IPR051264">
    <property type="entry name" value="FAD-oxidored/transferase_4"/>
</dbReference>
<dbReference type="AlphaFoldDB" id="A0A2Z6I8M7"/>
<dbReference type="SUPFAM" id="SSF56176">
    <property type="entry name" value="FAD-binding/transporter-associated domain-like"/>
    <property type="match status" value="1"/>
</dbReference>